<protein>
    <submittedName>
        <fullName evidence="1">Uncharacterized protein</fullName>
    </submittedName>
</protein>
<accession>A0A0F9E201</accession>
<organism evidence="1">
    <name type="scientific">marine sediment metagenome</name>
    <dbReference type="NCBI Taxonomy" id="412755"/>
    <lineage>
        <taxon>unclassified sequences</taxon>
        <taxon>metagenomes</taxon>
        <taxon>ecological metagenomes</taxon>
    </lineage>
</organism>
<comment type="caution">
    <text evidence="1">The sequence shown here is derived from an EMBL/GenBank/DDBJ whole genome shotgun (WGS) entry which is preliminary data.</text>
</comment>
<name>A0A0F9E201_9ZZZZ</name>
<dbReference type="AlphaFoldDB" id="A0A0F9E201"/>
<evidence type="ECO:0000313" key="1">
    <source>
        <dbReference type="EMBL" id="KKL60136.1"/>
    </source>
</evidence>
<gene>
    <name evidence="1" type="ORF">LCGC14_2208310</name>
</gene>
<proteinExistence type="predicted"/>
<reference evidence="1" key="1">
    <citation type="journal article" date="2015" name="Nature">
        <title>Complex archaea that bridge the gap between prokaryotes and eukaryotes.</title>
        <authorList>
            <person name="Spang A."/>
            <person name="Saw J.H."/>
            <person name="Jorgensen S.L."/>
            <person name="Zaremba-Niedzwiedzka K."/>
            <person name="Martijn J."/>
            <person name="Lind A.E."/>
            <person name="van Eijk R."/>
            <person name="Schleper C."/>
            <person name="Guy L."/>
            <person name="Ettema T.J."/>
        </authorList>
    </citation>
    <scope>NUCLEOTIDE SEQUENCE</scope>
</reference>
<sequence>MKIQVWKRYEGNRVKKPIEVEVYDIGDRKLQGLARYLIDNGNAFRFATSPEDCEAPEG</sequence>
<feature type="non-terminal residue" evidence="1">
    <location>
        <position position="58"/>
    </location>
</feature>
<dbReference type="EMBL" id="LAZR01029251">
    <property type="protein sequence ID" value="KKL60136.1"/>
    <property type="molecule type" value="Genomic_DNA"/>
</dbReference>